<dbReference type="Gene3D" id="3.30.559.10">
    <property type="entry name" value="Chloramphenicol acetyltransferase-like domain"/>
    <property type="match status" value="1"/>
</dbReference>
<gene>
    <name evidence="1" type="ORF">B5808_08295</name>
</gene>
<evidence type="ECO:0000313" key="2">
    <source>
        <dbReference type="Proteomes" id="UP000192775"/>
    </source>
</evidence>
<dbReference type="KEGG" id="cphy:B5808_08295"/>
<dbReference type="RefSeq" id="WP_085019349.1">
    <property type="nucleotide sequence ID" value="NZ_BMHD01000001.1"/>
</dbReference>
<dbReference type="InterPro" id="IPR023213">
    <property type="entry name" value="CAT-like_dom_sf"/>
</dbReference>
<name>A0A1X9LMP4_9MICO</name>
<dbReference type="STRING" id="1619308.B5808_08295"/>
<dbReference type="SUPFAM" id="SSF52777">
    <property type="entry name" value="CoA-dependent acyltransferases"/>
    <property type="match status" value="2"/>
</dbReference>
<sequence length="449" mass="48365">MRLTTVAQMSLSTGRLHSLRLRAVGDPVREVPVSFDQGRHVGAGDRPGSWMALAFRLPRPTTTAELEAAWLEVVARHGTLRTVFSRSDDGALRLHETEVASAGWSEHPVGAGEDARAVLRAVLDTECRPFAAPSHLVCLVEPGDGEADRRPMCVIASDHAHVDMWSLAVLGRDVLGLLDRTLPASGEAGAASGEAGAVRDDGPPFPAFAEHTAALEAMPPAPDEVRRDWAAALEDTGGVMPAFPLPLGTLAEPREAVVEIRDVLGPEELSRFEAAARARGVRALSLATASLASVTRRLADAPLRAVFPVHSRFEERWRHSVGWFITNSILECEDADPVACAADVARAITLGGYPLAPLLAPYGGMVEPRGMFALSWLDVRRLPVALPAELEAQYVSAVISTDAVMIWFIVNTSGMHLRCRYPDTEEARDSLGRWLDALETDLKEHACAS</sequence>
<accession>A0A1X9LMP4</accession>
<reference evidence="1 2" key="1">
    <citation type="submission" date="2017-04" db="EMBL/GenBank/DDBJ databases">
        <authorList>
            <person name="Afonso C.L."/>
            <person name="Miller P.J."/>
            <person name="Scott M.A."/>
            <person name="Spackman E."/>
            <person name="Goraichik I."/>
            <person name="Dimitrov K.M."/>
            <person name="Suarez D.L."/>
            <person name="Swayne D.E."/>
        </authorList>
    </citation>
    <scope>NUCLEOTIDE SEQUENCE [LARGE SCALE GENOMIC DNA]</scope>
    <source>
        <strain evidence="2">XA(T)</strain>
    </source>
</reference>
<evidence type="ECO:0000313" key="1">
    <source>
        <dbReference type="EMBL" id="ARJ05211.1"/>
    </source>
</evidence>
<proteinExistence type="predicted"/>
<dbReference type="AlphaFoldDB" id="A0A1X9LMP4"/>
<keyword evidence="2" id="KW-1185">Reference proteome</keyword>
<dbReference type="EMBL" id="CP020715">
    <property type="protein sequence ID" value="ARJ05211.1"/>
    <property type="molecule type" value="Genomic_DNA"/>
</dbReference>
<organism evidence="1 2">
    <name type="scientific">Cnuibacter physcomitrellae</name>
    <dbReference type="NCBI Taxonomy" id="1619308"/>
    <lineage>
        <taxon>Bacteria</taxon>
        <taxon>Bacillati</taxon>
        <taxon>Actinomycetota</taxon>
        <taxon>Actinomycetes</taxon>
        <taxon>Micrococcales</taxon>
        <taxon>Microbacteriaceae</taxon>
        <taxon>Cnuibacter</taxon>
    </lineage>
</organism>
<dbReference type="Proteomes" id="UP000192775">
    <property type="component" value="Chromosome"/>
</dbReference>
<protein>
    <submittedName>
        <fullName evidence="1">Uncharacterized protein</fullName>
    </submittedName>
</protein>